<dbReference type="GO" id="GO:0050136">
    <property type="term" value="F:NADH dehydrogenase (quinone) (non-electrogenic) activity"/>
    <property type="evidence" value="ECO:0007669"/>
    <property type="project" value="UniProtKB-UniRule"/>
</dbReference>
<dbReference type="NCBIfam" id="TIGR01962">
    <property type="entry name" value="NuoD"/>
    <property type="match status" value="1"/>
</dbReference>
<dbReference type="EMBL" id="PGTN01000012">
    <property type="protein sequence ID" value="PJF48522.1"/>
    <property type="molecule type" value="Genomic_DNA"/>
</dbReference>
<keyword evidence="5 6" id="KW-0520">NAD</keyword>
<keyword evidence="3 6" id="KW-0874">Quinone</keyword>
<keyword evidence="6" id="KW-0472">Membrane</keyword>
<comment type="subcellular location">
    <subcellularLocation>
        <location evidence="6">Cell membrane</location>
        <topology evidence="6">Peripheral membrane protein</topology>
        <orientation evidence="6">Cytoplasmic side</orientation>
    </subcellularLocation>
</comment>
<comment type="similarity">
    <text evidence="1 6 7">Belongs to the complex I 49 kDa subunit family.</text>
</comment>
<comment type="subunit">
    <text evidence="6">NDH-1 is composed of 14 different subunits. Subunits NuoB, C, D, E, F, and G constitute the peripheral sector of the complex.</text>
</comment>
<dbReference type="Pfam" id="PF00346">
    <property type="entry name" value="Complex1_49kDa"/>
    <property type="match status" value="1"/>
</dbReference>
<comment type="caution">
    <text evidence="9">The sequence shown here is derived from an EMBL/GenBank/DDBJ whole genome shotgun (WGS) entry which is preliminary data.</text>
</comment>
<protein>
    <recommendedName>
        <fullName evidence="6">NADH-quinone oxidoreductase subunit D</fullName>
        <ecNumber evidence="6">7.1.1.-</ecNumber>
    </recommendedName>
    <alternativeName>
        <fullName evidence="6">NADH dehydrogenase I subunit D</fullName>
    </alternativeName>
    <alternativeName>
        <fullName evidence="6">NDH-1 subunit D</fullName>
    </alternativeName>
</protein>
<evidence type="ECO:0000256" key="7">
    <source>
        <dbReference type="RuleBase" id="RU003685"/>
    </source>
</evidence>
<name>A0A2M8QFK4_9CHLR</name>
<evidence type="ECO:0000256" key="1">
    <source>
        <dbReference type="ARBA" id="ARBA00005769"/>
    </source>
</evidence>
<comment type="function">
    <text evidence="6">NDH-1 shuttles electrons from NADH, via FMN and iron-sulfur (Fe-S) centers, to quinones in the respiratory chain. The immediate electron acceptor for the enzyme in this species is believed to be ubiquinone. Couples the redox reaction to proton translocation (for every two electrons transferred, four hydrogen ions are translocated across the cytoplasmic membrane), and thus conserves the redox energy in a proton gradient.</text>
</comment>
<dbReference type="SUPFAM" id="SSF56762">
    <property type="entry name" value="HydB/Nqo4-like"/>
    <property type="match status" value="1"/>
</dbReference>
<dbReference type="Gene3D" id="1.10.645.10">
    <property type="entry name" value="Cytochrome-c3 Hydrogenase, chain B"/>
    <property type="match status" value="1"/>
</dbReference>
<evidence type="ECO:0000256" key="4">
    <source>
        <dbReference type="ARBA" id="ARBA00022967"/>
    </source>
</evidence>
<keyword evidence="4 6" id="KW-1278">Translocase</keyword>
<dbReference type="InterPro" id="IPR022885">
    <property type="entry name" value="NDH1_su_D/H"/>
</dbReference>
<dbReference type="GO" id="GO:0005886">
    <property type="term" value="C:plasma membrane"/>
    <property type="evidence" value="ECO:0007669"/>
    <property type="project" value="UniProtKB-SubCell"/>
</dbReference>
<dbReference type="AlphaFoldDB" id="A0A2M8QFK4"/>
<evidence type="ECO:0000256" key="3">
    <source>
        <dbReference type="ARBA" id="ARBA00022719"/>
    </source>
</evidence>
<dbReference type="PANTHER" id="PTHR11993:SF10">
    <property type="entry name" value="NADH DEHYDROGENASE [UBIQUINONE] IRON-SULFUR PROTEIN 2, MITOCHONDRIAL"/>
    <property type="match status" value="1"/>
</dbReference>
<comment type="catalytic activity">
    <reaction evidence="6">
        <text>a quinone + NADH + 5 H(+)(in) = a quinol + NAD(+) + 4 H(+)(out)</text>
        <dbReference type="Rhea" id="RHEA:57888"/>
        <dbReference type="ChEBI" id="CHEBI:15378"/>
        <dbReference type="ChEBI" id="CHEBI:24646"/>
        <dbReference type="ChEBI" id="CHEBI:57540"/>
        <dbReference type="ChEBI" id="CHEBI:57945"/>
        <dbReference type="ChEBI" id="CHEBI:132124"/>
    </reaction>
</comment>
<evidence type="ECO:0000259" key="8">
    <source>
        <dbReference type="Pfam" id="PF00346"/>
    </source>
</evidence>
<sequence length="429" mass="48008">MTIVESPIRVEDAPQNAVRVEDVQLDITLEQLKKLVSPRALTGETMLLNMGPQHPSTHGVLRLLLELDGETIVSCIPDIGYLHTGIEKTAEGKTYLKVIPLTDRTDYLAPMSNNLAFCGAVEKLVGIDVPIRAQYLRVILMELTRMNSHLVWLGTHALDIGAMSVFLYCMREREMILDIYEAVSGARMMSSYIRPGGLWRDVPAHFPQLVQRVLDVFPGRILEYEKLLKENPLWKERTVGIGKISAQDAIAWGMTGPCLRGSGVNYDVRKAQPYSSYDHFEFSVPLGSHGDVYDRYKCRMEEFNQSLKIIKQAMDRLPPGPVMTDDRKVAPPPKHEIAYSMESLIHHFKLWTEGFRAPEGEVYFAVESGKGEYGVLLSGDGSPKPRRVHFRAPSFHNLQPLGEISKGALLADIVAIIGSIDIVLGDVDR</sequence>
<dbReference type="GO" id="GO:0051287">
    <property type="term" value="F:NAD binding"/>
    <property type="evidence" value="ECO:0007669"/>
    <property type="project" value="InterPro"/>
</dbReference>
<evidence type="ECO:0000313" key="9">
    <source>
        <dbReference type="EMBL" id="PJF48522.1"/>
    </source>
</evidence>
<dbReference type="GO" id="GO:0048038">
    <property type="term" value="F:quinone binding"/>
    <property type="evidence" value="ECO:0007669"/>
    <property type="project" value="UniProtKB-KW"/>
</dbReference>
<keyword evidence="2 6" id="KW-0813">Transport</keyword>
<keyword evidence="6" id="KW-1003">Cell membrane</keyword>
<proteinExistence type="inferred from homology"/>
<dbReference type="EC" id="7.1.1.-" evidence="6"/>
<evidence type="ECO:0000256" key="2">
    <source>
        <dbReference type="ARBA" id="ARBA00022448"/>
    </source>
</evidence>
<dbReference type="InterPro" id="IPR014029">
    <property type="entry name" value="NADH_UbQ_OxRdtase_49kDa_CS"/>
</dbReference>
<accession>A0A2M8QFK4</accession>
<evidence type="ECO:0000256" key="6">
    <source>
        <dbReference type="HAMAP-Rule" id="MF_01358"/>
    </source>
</evidence>
<dbReference type="PROSITE" id="PS00535">
    <property type="entry name" value="COMPLEX1_49K"/>
    <property type="match status" value="1"/>
</dbReference>
<reference evidence="9 10" key="1">
    <citation type="submission" date="2017-11" db="EMBL/GenBank/DDBJ databases">
        <title>Evolution of Phototrophy in the Chloroflexi Phylum Driven by Horizontal Gene Transfer.</title>
        <authorList>
            <person name="Ward L.M."/>
            <person name="Hemp J."/>
            <person name="Shih P.M."/>
            <person name="Mcglynn S.E."/>
            <person name="Fischer W."/>
        </authorList>
    </citation>
    <scope>NUCLEOTIDE SEQUENCE [LARGE SCALE GENOMIC DNA]</scope>
    <source>
        <strain evidence="9">JP3_7</strain>
    </source>
</reference>
<keyword evidence="9" id="KW-0560">Oxidoreductase</keyword>
<dbReference type="Proteomes" id="UP000230790">
    <property type="component" value="Unassembled WGS sequence"/>
</dbReference>
<evidence type="ECO:0000313" key="10">
    <source>
        <dbReference type="Proteomes" id="UP000230790"/>
    </source>
</evidence>
<dbReference type="HAMAP" id="MF_01358">
    <property type="entry name" value="NDH1_NuoD"/>
    <property type="match status" value="1"/>
</dbReference>
<dbReference type="PANTHER" id="PTHR11993">
    <property type="entry name" value="NADH-UBIQUINONE OXIDOREDUCTASE 49 KDA SUBUNIT"/>
    <property type="match status" value="1"/>
</dbReference>
<dbReference type="InterPro" id="IPR029014">
    <property type="entry name" value="NiFe-Hase_large"/>
</dbReference>
<dbReference type="InterPro" id="IPR001135">
    <property type="entry name" value="NADH_Q_OxRdtase_suD"/>
</dbReference>
<dbReference type="NCBIfam" id="NF004739">
    <property type="entry name" value="PRK06075.1"/>
    <property type="match status" value="1"/>
</dbReference>
<keyword evidence="6" id="KW-0830">Ubiquinone</keyword>
<organism evidence="9 10">
    <name type="scientific">Candidatus Thermofonsia Clade 3 bacterium</name>
    <dbReference type="NCBI Taxonomy" id="2364212"/>
    <lineage>
        <taxon>Bacteria</taxon>
        <taxon>Bacillati</taxon>
        <taxon>Chloroflexota</taxon>
        <taxon>Candidatus Thermofontia</taxon>
        <taxon>Candidatus Thermofonsia Clade 3</taxon>
    </lineage>
</organism>
<feature type="domain" description="NADH-quinone oxidoreductase subunit D" evidence="8">
    <location>
        <begin position="159"/>
        <end position="429"/>
    </location>
</feature>
<gene>
    <name evidence="6" type="primary">nuoD</name>
    <name evidence="9" type="ORF">CUN48_03045</name>
</gene>
<evidence type="ECO:0000256" key="5">
    <source>
        <dbReference type="ARBA" id="ARBA00023027"/>
    </source>
</evidence>